<sequence length="177" mass="18798">MHDGSSDNDTTLSDPALRVREAAVARGLDIEIRESPRAGSLEEAAAARGITPADIVKTLVVKGKGDQYYFALVPGDRAISWGKLRGVVGVNKLRMPEPHLALEATGYERGTIVPLGSTTDWPVFADERMVGKRISMGAGVHDYSLSVDADALLAAYGATIADITDPIDGIRGNLPKE</sequence>
<protein>
    <recommendedName>
        <fullName evidence="1">YbaK/aminoacyl-tRNA synthetase-associated domain-containing protein</fullName>
    </recommendedName>
</protein>
<dbReference type="GO" id="GO:0002161">
    <property type="term" value="F:aminoacyl-tRNA deacylase activity"/>
    <property type="evidence" value="ECO:0007669"/>
    <property type="project" value="InterPro"/>
</dbReference>
<dbReference type="RefSeq" id="WP_188710693.1">
    <property type="nucleotide sequence ID" value="NZ_BMHO01000001.1"/>
</dbReference>
<dbReference type="InterPro" id="IPR036754">
    <property type="entry name" value="YbaK/aa-tRNA-synt-asso_dom_sf"/>
</dbReference>
<dbReference type="Pfam" id="PF04073">
    <property type="entry name" value="tRNA_edit"/>
    <property type="match status" value="1"/>
</dbReference>
<dbReference type="EMBL" id="BMHO01000001">
    <property type="protein sequence ID" value="GGD27524.1"/>
    <property type="molecule type" value="Genomic_DNA"/>
</dbReference>
<gene>
    <name evidence="2" type="ORF">GCM10010915_04480</name>
</gene>
<accession>A0A917DDC6</accession>
<proteinExistence type="predicted"/>
<dbReference type="SUPFAM" id="SSF55826">
    <property type="entry name" value="YbaK/ProRS associated domain"/>
    <property type="match status" value="1"/>
</dbReference>
<dbReference type="AlphaFoldDB" id="A0A917DDC6"/>
<evidence type="ECO:0000259" key="1">
    <source>
        <dbReference type="Pfam" id="PF04073"/>
    </source>
</evidence>
<comment type="caution">
    <text evidence="2">The sequence shown here is derived from an EMBL/GenBank/DDBJ whole genome shotgun (WGS) entry which is preliminary data.</text>
</comment>
<feature type="domain" description="YbaK/aminoacyl-tRNA synthetase-associated" evidence="1">
    <location>
        <begin position="37"/>
        <end position="153"/>
    </location>
</feature>
<dbReference type="InterPro" id="IPR007214">
    <property type="entry name" value="YbaK/aa-tRNA-synth-assoc-dom"/>
</dbReference>
<evidence type="ECO:0000313" key="3">
    <source>
        <dbReference type="Proteomes" id="UP000633205"/>
    </source>
</evidence>
<organism evidence="2 3">
    <name type="scientific">Microbacterium faecale</name>
    <dbReference type="NCBI Taxonomy" id="1804630"/>
    <lineage>
        <taxon>Bacteria</taxon>
        <taxon>Bacillati</taxon>
        <taxon>Actinomycetota</taxon>
        <taxon>Actinomycetes</taxon>
        <taxon>Micrococcales</taxon>
        <taxon>Microbacteriaceae</taxon>
        <taxon>Microbacterium</taxon>
    </lineage>
</organism>
<dbReference type="Proteomes" id="UP000633205">
    <property type="component" value="Unassembled WGS sequence"/>
</dbReference>
<dbReference type="PANTHER" id="PTHR30411">
    <property type="entry name" value="CYTOPLASMIC PROTEIN"/>
    <property type="match status" value="1"/>
</dbReference>
<evidence type="ECO:0000313" key="2">
    <source>
        <dbReference type="EMBL" id="GGD27524.1"/>
    </source>
</evidence>
<reference evidence="2" key="1">
    <citation type="journal article" date="2014" name="Int. J. Syst. Evol. Microbiol.">
        <title>Complete genome sequence of Corynebacterium casei LMG S-19264T (=DSM 44701T), isolated from a smear-ripened cheese.</title>
        <authorList>
            <consortium name="US DOE Joint Genome Institute (JGI-PGF)"/>
            <person name="Walter F."/>
            <person name="Albersmeier A."/>
            <person name="Kalinowski J."/>
            <person name="Ruckert C."/>
        </authorList>
    </citation>
    <scope>NUCLEOTIDE SEQUENCE</scope>
    <source>
        <strain evidence="2">CGMCC 1.15152</strain>
    </source>
</reference>
<dbReference type="CDD" id="cd04332">
    <property type="entry name" value="YbaK_like"/>
    <property type="match status" value="1"/>
</dbReference>
<dbReference type="Gene3D" id="3.90.960.10">
    <property type="entry name" value="YbaK/aminoacyl-tRNA synthetase-associated domain"/>
    <property type="match status" value="1"/>
</dbReference>
<keyword evidence="3" id="KW-1185">Reference proteome</keyword>
<dbReference type="PANTHER" id="PTHR30411:SF1">
    <property type="entry name" value="CYTOPLASMIC PROTEIN"/>
    <property type="match status" value="1"/>
</dbReference>
<reference evidence="2" key="2">
    <citation type="submission" date="2020-09" db="EMBL/GenBank/DDBJ databases">
        <authorList>
            <person name="Sun Q."/>
            <person name="Zhou Y."/>
        </authorList>
    </citation>
    <scope>NUCLEOTIDE SEQUENCE</scope>
    <source>
        <strain evidence="2">CGMCC 1.15152</strain>
    </source>
</reference>
<name>A0A917DDC6_9MICO</name>